<organism evidence="4 5">
    <name type="scientific">Chlorella vulgaris</name>
    <name type="common">Green alga</name>
    <dbReference type="NCBI Taxonomy" id="3077"/>
    <lineage>
        <taxon>Eukaryota</taxon>
        <taxon>Viridiplantae</taxon>
        <taxon>Chlorophyta</taxon>
        <taxon>core chlorophytes</taxon>
        <taxon>Trebouxiophyceae</taxon>
        <taxon>Chlorellales</taxon>
        <taxon>Chlorellaceae</taxon>
        <taxon>Chlorella clade</taxon>
        <taxon>Chlorella</taxon>
    </lineage>
</organism>
<evidence type="ECO:0000256" key="1">
    <source>
        <dbReference type="ARBA" id="ARBA00004123"/>
    </source>
</evidence>
<sequence length="227" mass="23930">MGVHLLLYWTAADGAGRREAFDALSDAILCLGSTATSRWTAQAAALRRVQAGGIDDLPSVRTAASEVSLHRVSLSDEPEQLLMLSRAAKQVLQAGADMQAFLDRLALYKARGSLQLEGSLHSLGDFSISLARAVQAPQQDFLGLALDLCYQPLDDAALAAPLLQDLAAVLQEAAQAVGGTLRQVADGGSGFQLPATFGPRHRAVQYVLLMSLLQAGKELVGKGSSLH</sequence>
<dbReference type="GO" id="GO:0006357">
    <property type="term" value="P:regulation of transcription by RNA polymerase II"/>
    <property type="evidence" value="ECO:0007669"/>
    <property type="project" value="InterPro"/>
</dbReference>
<evidence type="ECO:0000256" key="2">
    <source>
        <dbReference type="ARBA" id="ARBA00010743"/>
    </source>
</evidence>
<dbReference type="Proteomes" id="UP001055712">
    <property type="component" value="Unassembled WGS sequence"/>
</dbReference>
<accession>A0A9D4YYX8</accession>
<dbReference type="GO" id="GO:0003713">
    <property type="term" value="F:transcription coactivator activity"/>
    <property type="evidence" value="ECO:0007669"/>
    <property type="project" value="TreeGrafter"/>
</dbReference>
<gene>
    <name evidence="4" type="ORF">D9Q98_003418</name>
</gene>
<dbReference type="InterPro" id="IPR013921">
    <property type="entry name" value="Mediator_Med20"/>
</dbReference>
<dbReference type="OrthoDB" id="510894at2759"/>
<dbReference type="AlphaFoldDB" id="A0A9D4YYX8"/>
<name>A0A9D4YYX8_CHLVU</name>
<comment type="caution">
    <text evidence="4">The sequence shown here is derived from an EMBL/GenBank/DDBJ whole genome shotgun (WGS) entry which is preliminary data.</text>
</comment>
<evidence type="ECO:0000313" key="4">
    <source>
        <dbReference type="EMBL" id="KAI3433609.1"/>
    </source>
</evidence>
<comment type="subcellular location">
    <subcellularLocation>
        <location evidence="1">Nucleus</location>
    </subcellularLocation>
</comment>
<keyword evidence="3" id="KW-0539">Nucleus</keyword>
<dbReference type="GO" id="GO:0016592">
    <property type="term" value="C:mediator complex"/>
    <property type="evidence" value="ECO:0007669"/>
    <property type="project" value="InterPro"/>
</dbReference>
<evidence type="ECO:0000313" key="5">
    <source>
        <dbReference type="Proteomes" id="UP001055712"/>
    </source>
</evidence>
<proteinExistence type="inferred from homology"/>
<dbReference type="EMBL" id="SIDB01000004">
    <property type="protein sequence ID" value="KAI3433609.1"/>
    <property type="molecule type" value="Genomic_DNA"/>
</dbReference>
<evidence type="ECO:0000256" key="3">
    <source>
        <dbReference type="ARBA" id="ARBA00023242"/>
    </source>
</evidence>
<protein>
    <submittedName>
        <fullName evidence="4">Uncharacterized protein</fullName>
    </submittedName>
</protein>
<reference evidence="4" key="1">
    <citation type="journal article" date="2019" name="Plant J.">
        <title>Chlorella vulgaris genome assembly and annotation reveals the molecular basis for metabolic acclimation to high light conditions.</title>
        <authorList>
            <person name="Cecchin M."/>
            <person name="Marcolungo L."/>
            <person name="Rossato M."/>
            <person name="Girolomoni L."/>
            <person name="Cosentino E."/>
            <person name="Cuine S."/>
            <person name="Li-Beisson Y."/>
            <person name="Delledonne M."/>
            <person name="Ballottari M."/>
        </authorList>
    </citation>
    <scope>NUCLEOTIDE SEQUENCE</scope>
    <source>
        <strain evidence="4">211/11P</strain>
    </source>
</reference>
<reference evidence="4" key="2">
    <citation type="submission" date="2020-11" db="EMBL/GenBank/DDBJ databases">
        <authorList>
            <person name="Cecchin M."/>
            <person name="Marcolungo L."/>
            <person name="Rossato M."/>
            <person name="Girolomoni L."/>
            <person name="Cosentino E."/>
            <person name="Cuine S."/>
            <person name="Li-Beisson Y."/>
            <person name="Delledonne M."/>
            <person name="Ballottari M."/>
        </authorList>
    </citation>
    <scope>NUCLEOTIDE SEQUENCE</scope>
    <source>
        <strain evidence="4">211/11P</strain>
        <tissue evidence="4">Whole cell</tissue>
    </source>
</reference>
<dbReference type="PANTHER" id="PTHR12465:SF0">
    <property type="entry name" value="MEDIATOR OF RNA POLYMERASE II TRANSCRIPTION SUBUNIT 20"/>
    <property type="match status" value="1"/>
</dbReference>
<comment type="similarity">
    <text evidence="2">Belongs to the Mediator complex subunit 20 family.</text>
</comment>
<dbReference type="PANTHER" id="PTHR12465">
    <property type="entry name" value="UBIQUITIN SPECIFIC PROTEASE HOMOLOG 49"/>
    <property type="match status" value="1"/>
</dbReference>
<keyword evidence="5" id="KW-1185">Reference proteome</keyword>